<accession>A0ABP6S9Y6</accession>
<sequence>MALRTRTRTALLAAAGSVVVALAATGCGEASAEDAPVERKAFAFSGKTLTVDTDNADVTLVPADVKDVEVTRQVNGWVFMGNGPDATWAMKGDRLTLRVKCSGIASDCEARHEVKVPRGVTVVVEGDNGDVTASGFDTGLTVRSDNGDVTVRDVRGALDLGSDNGDITVTGARGKVAGVTSDNGDVQLGFTVVPDRVKAESDNGDIEVRLPKGVYKVTAESDLGDVDVSVDRSDSSAHAVTARSDNGDITVRRAG</sequence>
<evidence type="ECO:0000256" key="1">
    <source>
        <dbReference type="SAM" id="MobiDB-lite"/>
    </source>
</evidence>
<feature type="region of interest" description="Disordered" evidence="1">
    <location>
        <begin position="235"/>
        <end position="255"/>
    </location>
</feature>
<dbReference type="InterPro" id="IPR025164">
    <property type="entry name" value="Toastrack_DUF4097"/>
</dbReference>
<feature type="chain" id="PRO_5047200966" evidence="2">
    <location>
        <begin position="24"/>
        <end position="255"/>
    </location>
</feature>
<gene>
    <name evidence="4" type="ORF">GCM10020367_19970</name>
</gene>
<name>A0ABP6S9Y6_9ACTN</name>
<evidence type="ECO:0000313" key="5">
    <source>
        <dbReference type="Proteomes" id="UP001499990"/>
    </source>
</evidence>
<feature type="signal peptide" evidence="2">
    <location>
        <begin position="1"/>
        <end position="23"/>
    </location>
</feature>
<dbReference type="RefSeq" id="WP_345035901.1">
    <property type="nucleotide sequence ID" value="NZ_BAAAYL010000001.1"/>
</dbReference>
<comment type="caution">
    <text evidence="4">The sequence shown here is derived from an EMBL/GenBank/DDBJ whole genome shotgun (WGS) entry which is preliminary data.</text>
</comment>
<evidence type="ECO:0000259" key="3">
    <source>
        <dbReference type="Pfam" id="PF13349"/>
    </source>
</evidence>
<feature type="domain" description="DUF4097" evidence="3">
    <location>
        <begin position="121"/>
        <end position="251"/>
    </location>
</feature>
<evidence type="ECO:0000256" key="2">
    <source>
        <dbReference type="SAM" id="SignalP"/>
    </source>
</evidence>
<keyword evidence="2" id="KW-0732">Signal</keyword>
<dbReference type="EMBL" id="BAAAYL010000001">
    <property type="protein sequence ID" value="GAA3371011.1"/>
    <property type="molecule type" value="Genomic_DNA"/>
</dbReference>
<dbReference type="PROSITE" id="PS51257">
    <property type="entry name" value="PROKAR_LIPOPROTEIN"/>
    <property type="match status" value="1"/>
</dbReference>
<dbReference type="Pfam" id="PF13349">
    <property type="entry name" value="DUF4097"/>
    <property type="match status" value="1"/>
</dbReference>
<organism evidence="4 5">
    <name type="scientific">Streptomyces sannanensis</name>
    <dbReference type="NCBI Taxonomy" id="285536"/>
    <lineage>
        <taxon>Bacteria</taxon>
        <taxon>Bacillati</taxon>
        <taxon>Actinomycetota</taxon>
        <taxon>Actinomycetes</taxon>
        <taxon>Kitasatosporales</taxon>
        <taxon>Streptomycetaceae</taxon>
        <taxon>Streptomyces</taxon>
    </lineage>
</organism>
<evidence type="ECO:0000313" key="4">
    <source>
        <dbReference type="EMBL" id="GAA3371011.1"/>
    </source>
</evidence>
<dbReference type="Proteomes" id="UP001499990">
    <property type="component" value="Unassembled WGS sequence"/>
</dbReference>
<proteinExistence type="predicted"/>
<keyword evidence="5" id="KW-1185">Reference proteome</keyword>
<protein>
    <submittedName>
        <fullName evidence="4">DUF4097 family beta strand repeat-containing protein</fullName>
    </submittedName>
</protein>
<reference evidence="5" key="1">
    <citation type="journal article" date="2019" name="Int. J. Syst. Evol. Microbiol.">
        <title>The Global Catalogue of Microorganisms (GCM) 10K type strain sequencing project: providing services to taxonomists for standard genome sequencing and annotation.</title>
        <authorList>
            <consortium name="The Broad Institute Genomics Platform"/>
            <consortium name="The Broad Institute Genome Sequencing Center for Infectious Disease"/>
            <person name="Wu L."/>
            <person name="Ma J."/>
        </authorList>
    </citation>
    <scope>NUCLEOTIDE SEQUENCE [LARGE SCALE GENOMIC DNA]</scope>
    <source>
        <strain evidence="5">JCM 9651</strain>
    </source>
</reference>